<proteinExistence type="predicted"/>
<name>A0A6J5MVV9_9CAUD</name>
<gene>
    <name evidence="1" type="ORF">UFOVP531_60</name>
</gene>
<evidence type="ECO:0000313" key="1">
    <source>
        <dbReference type="EMBL" id="CAB4149226.1"/>
    </source>
</evidence>
<accession>A0A6J5MVV9</accession>
<dbReference type="InterPro" id="IPR013320">
    <property type="entry name" value="ConA-like_dom_sf"/>
</dbReference>
<dbReference type="EMBL" id="LR796512">
    <property type="protein sequence ID" value="CAB4149226.1"/>
    <property type="molecule type" value="Genomic_DNA"/>
</dbReference>
<sequence>MSLLDKASLIVTPNAYKEGKLYSVVPSSGSGDMSFSRSTTATRVNSAGLVESVPRNLLTYSNDLNNGVWAVSNVTKTNGQVSPTSANNEGWLINKTSTGVDGLVYNGFLISSLNKHTYSWYILKDTNESRFPEFFLRLNTGEAEQYIQLNTKTGALGVRVATSGCTRSITLSPDGLWWRLTLTNPAPTSTTGDNRHGMRPAAGTTLGVYNINATGSVIVYGAQTEEGTTATNYFQTTTRLNIPRIDYTNGSCPSLLVEPQRTNLLLYSNDYTNANWTKSNCTIGVNSVVSPDGTQNASKIIENSTNDVHRIYQGYGGTNNILSFYAKAGERSWVCVLGLSGYTFFNLSNGTIGTIDSGTVPTITSVGNGWYRCTLFNYHPVYALIGIANGNNAPSYQGDGTSGLYIWGTQVEQASYPTSYIPTLASTVTRNTDIPLSIATPLLLNDFSIFMDFKLFQKNQSFGYMIFGSVDSSFISRIYIDSSDNMTFTIGVTNNSIGTSGLNINTDYKVCFKRSGSTLKYFRNGILINTFTVQTNQFKMSTFFNAVDTTGVTSKYLTLGNLKTGIAFNTALTDTECIALTTL</sequence>
<protein>
    <recommendedName>
        <fullName evidence="2">Concanavalin A-like lectin/glucanases superfamily</fullName>
    </recommendedName>
</protein>
<organism evidence="1">
    <name type="scientific">uncultured Caudovirales phage</name>
    <dbReference type="NCBI Taxonomy" id="2100421"/>
    <lineage>
        <taxon>Viruses</taxon>
        <taxon>Duplodnaviria</taxon>
        <taxon>Heunggongvirae</taxon>
        <taxon>Uroviricota</taxon>
        <taxon>Caudoviricetes</taxon>
        <taxon>Peduoviridae</taxon>
        <taxon>Maltschvirus</taxon>
        <taxon>Maltschvirus maltsch</taxon>
    </lineage>
</organism>
<dbReference type="SUPFAM" id="SSF49899">
    <property type="entry name" value="Concanavalin A-like lectins/glucanases"/>
    <property type="match status" value="1"/>
</dbReference>
<evidence type="ECO:0008006" key="2">
    <source>
        <dbReference type="Google" id="ProtNLM"/>
    </source>
</evidence>
<reference evidence="1" key="1">
    <citation type="submission" date="2020-04" db="EMBL/GenBank/DDBJ databases">
        <authorList>
            <person name="Chiriac C."/>
            <person name="Salcher M."/>
            <person name="Ghai R."/>
            <person name="Kavagutti S V."/>
        </authorList>
    </citation>
    <scope>NUCLEOTIDE SEQUENCE</scope>
</reference>